<dbReference type="InterPro" id="IPR036397">
    <property type="entry name" value="RNaseH_sf"/>
</dbReference>
<dbReference type="Pfam" id="PF00665">
    <property type="entry name" value="rve"/>
    <property type="match status" value="1"/>
</dbReference>
<dbReference type="Proteomes" id="UP000217561">
    <property type="component" value="Unassembled WGS sequence"/>
</dbReference>
<feature type="region of interest" description="Disordered" evidence="2">
    <location>
        <begin position="89"/>
        <end position="109"/>
    </location>
</feature>
<comment type="caution">
    <text evidence="4">The sequence shown here is derived from an EMBL/GenBank/DDBJ whole genome shotgun (WGS) entry which is preliminary data.</text>
</comment>
<dbReference type="Pfam" id="PF13333">
    <property type="entry name" value="rve_2"/>
    <property type="match status" value="1"/>
</dbReference>
<sequence length="443" mass="51808">MTKIMFTEAQRKELASNPNVLKVTDRSITYAPAFKVKAVKENQEGKSPSHIFVDHGFDVAMIGAKKPKECLKRWRKIFHAYGEDGFYTERRGKGSTGRPSSKHLSSEDQLKKAEARIAYLEAELGFCKKARRTRKAGEEEEITTSEKFQLMERVLRTHSFPHMIRYFCEVAQVSRSGYYNWLKSEGARHQKEQKDEADYEIIKKAFDRRQGRVGALPIKMMVENDEHVVMNHKRIRRIMKKYNLRCTIRRANPYKQIAQATQEHQTCDNKLDRHFDHEVPQRVLLTDITYLYYAKGQKAYLSAIKDGATREILAYYLSTSLKMDIVYTTLDKLMAREDFVPHPDCLIHSDQGMHYTHPAFQKKVKDLGLLRQSMSRRGNCWDNAPMESFFGHMKDDINFKACLSLSEVQQAIDEYMDYYNNHRYQWSLQKMTPAQYRGHLIAA</sequence>
<dbReference type="PANTHER" id="PTHR46889:SF4">
    <property type="entry name" value="TRANSPOSASE INSO FOR INSERTION SEQUENCE ELEMENT IS911B-RELATED"/>
    <property type="match status" value="1"/>
</dbReference>
<evidence type="ECO:0000313" key="5">
    <source>
        <dbReference type="Proteomes" id="UP000217561"/>
    </source>
</evidence>
<feature type="domain" description="Integrase catalytic" evidence="3">
    <location>
        <begin position="276"/>
        <end position="441"/>
    </location>
</feature>
<dbReference type="Gene3D" id="3.30.420.10">
    <property type="entry name" value="Ribonuclease H-like superfamily/Ribonuclease H"/>
    <property type="match status" value="1"/>
</dbReference>
<proteinExistence type="predicted"/>
<dbReference type="InterPro" id="IPR025948">
    <property type="entry name" value="HTH-like_dom"/>
</dbReference>
<dbReference type="InterPro" id="IPR048020">
    <property type="entry name" value="Transpos_IS3"/>
</dbReference>
<accession>A0ABX4HUB7</accession>
<dbReference type="InterPro" id="IPR050900">
    <property type="entry name" value="Transposase_IS3/IS150/IS904"/>
</dbReference>
<dbReference type="InterPro" id="IPR001584">
    <property type="entry name" value="Integrase_cat-core"/>
</dbReference>
<dbReference type="EMBL" id="NSGH01000003">
    <property type="protein sequence ID" value="PBB06678.1"/>
    <property type="molecule type" value="Genomic_DNA"/>
</dbReference>
<dbReference type="Pfam" id="PF13276">
    <property type="entry name" value="HTH_21"/>
    <property type="match status" value="1"/>
</dbReference>
<dbReference type="PANTHER" id="PTHR46889">
    <property type="entry name" value="TRANSPOSASE INSF FOR INSERTION SEQUENCE IS3B-RELATED"/>
    <property type="match status" value="1"/>
</dbReference>
<reference evidence="4 5" key="1">
    <citation type="submission" date="2017-08" db="EMBL/GenBank/DDBJ databases">
        <title>Salimicrobium alkalisoli sp. nov., isolated from saline alkaline soil.</title>
        <authorList>
            <person name="Zhang G."/>
            <person name="Xiong Q."/>
        </authorList>
    </citation>
    <scope>NUCLEOTIDE SEQUENCE [LARGE SCALE GENOMIC DNA]</scope>
    <source>
        <strain evidence="4 5">WN024</strain>
    </source>
</reference>
<dbReference type="RefSeq" id="WP_095821355.1">
    <property type="nucleotide sequence ID" value="NZ_NSGH01000003.1"/>
</dbReference>
<organism evidence="4 5">
    <name type="scientific">Salimicrobium humidisoli</name>
    <dbReference type="NCBI Taxonomy" id="2029857"/>
    <lineage>
        <taxon>Bacteria</taxon>
        <taxon>Bacillati</taxon>
        <taxon>Bacillota</taxon>
        <taxon>Bacilli</taxon>
        <taxon>Bacillales</taxon>
        <taxon>Bacillaceae</taxon>
        <taxon>Salimicrobium</taxon>
    </lineage>
</organism>
<dbReference type="Pfam" id="PF20310">
    <property type="entry name" value="HTH_Tnp_2"/>
    <property type="match status" value="1"/>
</dbReference>
<evidence type="ECO:0000256" key="2">
    <source>
        <dbReference type="SAM" id="MobiDB-lite"/>
    </source>
</evidence>
<dbReference type="InterPro" id="IPR046929">
    <property type="entry name" value="HTH_Tnp"/>
</dbReference>
<evidence type="ECO:0000313" key="4">
    <source>
        <dbReference type="EMBL" id="PBB06678.1"/>
    </source>
</evidence>
<evidence type="ECO:0000259" key="3">
    <source>
        <dbReference type="PROSITE" id="PS50994"/>
    </source>
</evidence>
<gene>
    <name evidence="4" type="ORF">CKW00_03230</name>
</gene>
<dbReference type="PROSITE" id="PS50994">
    <property type="entry name" value="INTEGRASE"/>
    <property type="match status" value="1"/>
</dbReference>
<evidence type="ECO:0000256" key="1">
    <source>
        <dbReference type="ARBA" id="ARBA00002286"/>
    </source>
</evidence>
<protein>
    <submittedName>
        <fullName evidence="4">Transposase</fullName>
    </submittedName>
</protein>
<keyword evidence="5" id="KW-1185">Reference proteome</keyword>
<name>A0ABX4HUB7_9BACI</name>
<comment type="function">
    <text evidence="1">Involved in the transposition of the insertion sequence.</text>
</comment>
<dbReference type="InterPro" id="IPR012337">
    <property type="entry name" value="RNaseH-like_sf"/>
</dbReference>
<dbReference type="SUPFAM" id="SSF53098">
    <property type="entry name" value="Ribonuclease H-like"/>
    <property type="match status" value="1"/>
</dbReference>
<dbReference type="NCBIfam" id="NF033516">
    <property type="entry name" value="transpos_IS3"/>
    <property type="match status" value="1"/>
</dbReference>